<dbReference type="RefSeq" id="WP_058723729.1">
    <property type="nucleotide sequence ID" value="NZ_LMUA01000029.1"/>
</dbReference>
<evidence type="ECO:0000313" key="2">
    <source>
        <dbReference type="EMBL" id="KUE75110.1"/>
    </source>
</evidence>
<accession>A0A0W7TMY6</accession>
<protein>
    <submittedName>
        <fullName evidence="2">Uncharacterized protein</fullName>
    </submittedName>
</protein>
<dbReference type="AlphaFoldDB" id="A0A0W7TMY6"/>
<organism evidence="2 3">
    <name type="scientific">Ruthenibacterium lactatiformans</name>
    <dbReference type="NCBI Taxonomy" id="1550024"/>
    <lineage>
        <taxon>Bacteria</taxon>
        <taxon>Bacillati</taxon>
        <taxon>Bacillota</taxon>
        <taxon>Clostridia</taxon>
        <taxon>Eubacteriales</taxon>
        <taxon>Oscillospiraceae</taxon>
        <taxon>Ruthenibacterium</taxon>
    </lineage>
</organism>
<feature type="compositionally biased region" description="Basic and acidic residues" evidence="1">
    <location>
        <begin position="617"/>
        <end position="626"/>
    </location>
</feature>
<reference evidence="2 3" key="1">
    <citation type="submission" date="2015-10" db="EMBL/GenBank/DDBJ databases">
        <title>A novel member of the family Ruminococcaceae isolated from human faeces.</title>
        <authorList>
            <person name="Shkoporov A.N."/>
            <person name="Chaplin A.V."/>
            <person name="Motuzova O.V."/>
            <person name="Kafarskaia L.I."/>
            <person name="Efimov B.A."/>
        </authorList>
    </citation>
    <scope>NUCLEOTIDE SEQUENCE [LARGE SCALE GENOMIC DNA]</scope>
    <source>
        <strain evidence="2 3">668</strain>
    </source>
</reference>
<comment type="caution">
    <text evidence="2">The sequence shown here is derived from an EMBL/GenBank/DDBJ whole genome shotgun (WGS) entry which is preliminary data.</text>
</comment>
<dbReference type="GO" id="GO:0005975">
    <property type="term" value="P:carbohydrate metabolic process"/>
    <property type="evidence" value="ECO:0007669"/>
    <property type="project" value="InterPro"/>
</dbReference>
<evidence type="ECO:0000256" key="1">
    <source>
        <dbReference type="SAM" id="MobiDB-lite"/>
    </source>
</evidence>
<dbReference type="InterPro" id="IPR008928">
    <property type="entry name" value="6-hairpin_glycosidase_sf"/>
</dbReference>
<dbReference type="EMBL" id="LMUA01000029">
    <property type="protein sequence ID" value="KUE75110.1"/>
    <property type="molecule type" value="Genomic_DNA"/>
</dbReference>
<evidence type="ECO:0000313" key="3">
    <source>
        <dbReference type="Proteomes" id="UP000053433"/>
    </source>
</evidence>
<feature type="region of interest" description="Disordered" evidence="1">
    <location>
        <begin position="601"/>
        <end position="626"/>
    </location>
</feature>
<sequence>MENVPNEILRTPDWLVDHRGGRLRRLHARFGGALCGVPMRAADEACRVTVFSRSPLPENTLTLNGPDGGTRRLPLEPDKPGVYRALFRAAGAAPGLYTARVRNAAGYEAEMCLFVRRPWSWYIQAARKAAADAPQKASTHAESWYGFYSAYTARRYFPDAVLDGRLERRFHEVYPLLYQSGTGLPLVQKDRIQNHSSMLGIFVCRYACTADIADLEQAHRLAELVLRFQREDGGFYKGDTDYTSVIYPAKSIMELVRAQLARAEDARIPPEDRALWRGRAERHMAALYRAMEHLAGLDGNFQTEGATASCYEDGANSCSAAQLSEFALMLAEDSPDRERYTEAARRILEKHASHEQALVPDCRMAGGTLRFWEAQYDVEMGGTPSAPRAQMMNSPHGWSAWNIYGLFHLYELTGEVRYLERGMNAMGACAQLMGLDGTLRWAFVPDPQRQARVFVKDEAAAAQGRVAGRHAERTIGEEYVPMISSWWTAPPHTQVSGYTAMGGAVTQGAACDNDVHEVFKAMGELVLTKAYIAETGDGHFECYNASCTPDGEGLVVTPAEDVVAQVSVRLTRERAVAVRFSSGMTAGTVTPGKPRWICAAERPARAYKPGRPPRRKPNNEKTEADP</sequence>
<name>A0A0W7TMY6_9FIRM</name>
<proteinExistence type="predicted"/>
<dbReference type="SUPFAM" id="SSF48208">
    <property type="entry name" value="Six-hairpin glycosidases"/>
    <property type="match status" value="1"/>
</dbReference>
<gene>
    <name evidence="2" type="ORF">ASJ35_15465</name>
</gene>
<dbReference type="Proteomes" id="UP000053433">
    <property type="component" value="Unassembled WGS sequence"/>
</dbReference>